<evidence type="ECO:0000313" key="6">
    <source>
        <dbReference type="EMBL" id="EWM25403.1"/>
    </source>
</evidence>
<dbReference type="GO" id="GO:0006511">
    <property type="term" value="P:ubiquitin-dependent protein catabolic process"/>
    <property type="evidence" value="ECO:0007669"/>
    <property type="project" value="InterPro"/>
</dbReference>
<organism evidence="6 7">
    <name type="scientific">Nannochloropsis gaditana</name>
    <dbReference type="NCBI Taxonomy" id="72520"/>
    <lineage>
        <taxon>Eukaryota</taxon>
        <taxon>Sar</taxon>
        <taxon>Stramenopiles</taxon>
        <taxon>Ochrophyta</taxon>
        <taxon>Eustigmatophyceae</taxon>
        <taxon>Eustigmatales</taxon>
        <taxon>Monodopsidaceae</taxon>
        <taxon>Nannochloropsis</taxon>
    </lineage>
</organism>
<comment type="similarity">
    <text evidence="1">Belongs to the SKP1 family.</text>
</comment>
<evidence type="ECO:0000256" key="3">
    <source>
        <dbReference type="SAM" id="MobiDB-lite"/>
    </source>
</evidence>
<dbReference type="InterPro" id="IPR036296">
    <property type="entry name" value="SKP1-like_dim_sf"/>
</dbReference>
<feature type="region of interest" description="Disordered" evidence="3">
    <location>
        <begin position="282"/>
        <end position="301"/>
    </location>
</feature>
<evidence type="ECO:0000259" key="5">
    <source>
        <dbReference type="Pfam" id="PF03931"/>
    </source>
</evidence>
<dbReference type="Proteomes" id="UP000019335">
    <property type="component" value="Chromosome 11"/>
</dbReference>
<feature type="domain" description="SKP1 component dimerisation" evidence="4">
    <location>
        <begin position="170"/>
        <end position="217"/>
    </location>
</feature>
<gene>
    <name evidence="6" type="ORF">Naga_100005g56</name>
</gene>
<proteinExistence type="inferred from homology"/>
<dbReference type="SUPFAM" id="SSF81382">
    <property type="entry name" value="Skp1 dimerisation domain-like"/>
    <property type="match status" value="1"/>
</dbReference>
<evidence type="ECO:0000256" key="1">
    <source>
        <dbReference type="ARBA" id="ARBA00009993"/>
    </source>
</evidence>
<evidence type="ECO:0000259" key="4">
    <source>
        <dbReference type="Pfam" id="PF01466"/>
    </source>
</evidence>
<reference evidence="6 7" key="1">
    <citation type="journal article" date="2014" name="Mol. Plant">
        <title>Chromosome Scale Genome Assembly and Transcriptome Profiling of Nannochloropsis gaditana in Nitrogen Depletion.</title>
        <authorList>
            <person name="Corteggiani Carpinelli E."/>
            <person name="Telatin A."/>
            <person name="Vitulo N."/>
            <person name="Forcato C."/>
            <person name="D'Angelo M."/>
            <person name="Schiavon R."/>
            <person name="Vezzi A."/>
            <person name="Giacometti G.M."/>
            <person name="Morosinotto T."/>
            <person name="Valle G."/>
        </authorList>
    </citation>
    <scope>NUCLEOTIDE SEQUENCE [LARGE SCALE GENOMIC DNA]</scope>
    <source>
        <strain evidence="6 7">B-31</strain>
    </source>
</reference>
<keyword evidence="2" id="KW-0833">Ubl conjugation pathway</keyword>
<dbReference type="CDD" id="cd18322">
    <property type="entry name" value="BTB_POZ_SKP1"/>
    <property type="match status" value="1"/>
</dbReference>
<dbReference type="FunFam" id="3.30.710.10:FF:000026">
    <property type="entry name" value="E3 ubiquitin ligase complex SCF subunit"/>
    <property type="match status" value="1"/>
</dbReference>
<accession>W7TPG8</accession>
<dbReference type="InterPro" id="IPR001232">
    <property type="entry name" value="SKP1-like"/>
</dbReference>
<keyword evidence="7" id="KW-1185">Reference proteome</keyword>
<dbReference type="Pfam" id="PF03931">
    <property type="entry name" value="Skp1_POZ"/>
    <property type="match status" value="1"/>
</dbReference>
<dbReference type="AlphaFoldDB" id="W7TPG8"/>
<sequence length="319" mass="36066">MKDDHVLECAYQSDQPRRRLLAGTESQQCFQSCRLESIRKPFLDFRGSMGDKAKGAESGKVVHLVSQEGDQYEVEVSVCKMSELVKTMLPDDDDSSETQEIPLPNVKNNVLAKVIEFCKHHKEDPMNDIEKPLKSANMHEVVQDWYANFVNVDQELLFELILAANYMDIKPLLDLTCATVASMIKGKTPEEIRRTFNITNDFTPEEEAQVREENKWCEVRGVKATAMARTRTSGVLYFVQSVKPPNKEGLLCTESIVCPSRTTDKFCRRVCVLIDAGEPGQRERNVGRESRIQARGKGNERTKSFTTVTAVLSVETYSS</sequence>
<evidence type="ECO:0000256" key="2">
    <source>
        <dbReference type="ARBA" id="ARBA00022786"/>
    </source>
</evidence>
<comment type="caution">
    <text evidence="6">The sequence shown here is derived from an EMBL/GenBank/DDBJ whole genome shotgun (WGS) entry which is preliminary data.</text>
</comment>
<feature type="domain" description="SKP1 component POZ" evidence="5">
    <location>
        <begin position="60"/>
        <end position="122"/>
    </location>
</feature>
<dbReference type="InterPro" id="IPR016897">
    <property type="entry name" value="SKP1"/>
</dbReference>
<dbReference type="EMBL" id="AZIL01000936">
    <property type="protein sequence ID" value="EWM25403.1"/>
    <property type="molecule type" value="Genomic_DNA"/>
</dbReference>
<dbReference type="OrthoDB" id="2342932at2759"/>
<dbReference type="SUPFAM" id="SSF54695">
    <property type="entry name" value="POZ domain"/>
    <property type="match status" value="1"/>
</dbReference>
<name>W7TPG8_9STRA</name>
<dbReference type="Pfam" id="PF01466">
    <property type="entry name" value="Skp1"/>
    <property type="match status" value="1"/>
</dbReference>
<dbReference type="InterPro" id="IPR016072">
    <property type="entry name" value="Skp1_comp_dimer"/>
</dbReference>
<evidence type="ECO:0000313" key="7">
    <source>
        <dbReference type="Proteomes" id="UP000019335"/>
    </source>
</evidence>
<protein>
    <submittedName>
        <fullName evidence="6">Glycoprotein fp21</fullName>
    </submittedName>
</protein>
<dbReference type="PANTHER" id="PTHR11165">
    <property type="entry name" value="SKP1"/>
    <property type="match status" value="1"/>
</dbReference>
<dbReference type="Gene3D" id="3.30.710.10">
    <property type="entry name" value="Potassium Channel Kv1.1, Chain A"/>
    <property type="match status" value="1"/>
</dbReference>
<dbReference type="SMART" id="SM00512">
    <property type="entry name" value="Skp1"/>
    <property type="match status" value="1"/>
</dbReference>
<dbReference type="InterPro" id="IPR016073">
    <property type="entry name" value="Skp1_comp_POZ"/>
</dbReference>
<dbReference type="InterPro" id="IPR011333">
    <property type="entry name" value="SKP1/BTB/POZ_sf"/>
</dbReference>